<dbReference type="EMBL" id="CAWUHD010000045">
    <property type="protein sequence ID" value="CAK7222652.1"/>
    <property type="molecule type" value="Genomic_DNA"/>
</dbReference>
<keyword evidence="3" id="KW-0285">Flavoprotein</keyword>
<keyword evidence="5" id="KW-0560">Oxidoreductase</keyword>
<comment type="caution">
    <text evidence="7">The sequence shown here is derived from an EMBL/GenBank/DDBJ whole genome shotgun (WGS) entry which is preliminary data.</text>
</comment>
<feature type="domain" description="FAD-binding" evidence="6">
    <location>
        <begin position="116"/>
        <end position="296"/>
    </location>
</feature>
<evidence type="ECO:0000256" key="1">
    <source>
        <dbReference type="ARBA" id="ARBA00001974"/>
    </source>
</evidence>
<dbReference type="Proteomes" id="UP001642482">
    <property type="component" value="Unassembled WGS sequence"/>
</dbReference>
<organism evidence="7 8">
    <name type="scientific">Sporothrix eucalyptigena</name>
    <dbReference type="NCBI Taxonomy" id="1812306"/>
    <lineage>
        <taxon>Eukaryota</taxon>
        <taxon>Fungi</taxon>
        <taxon>Dikarya</taxon>
        <taxon>Ascomycota</taxon>
        <taxon>Pezizomycotina</taxon>
        <taxon>Sordariomycetes</taxon>
        <taxon>Sordariomycetidae</taxon>
        <taxon>Ophiostomatales</taxon>
        <taxon>Ophiostomataceae</taxon>
        <taxon>Sporothrix</taxon>
    </lineage>
</organism>
<reference evidence="7 8" key="1">
    <citation type="submission" date="2024-01" db="EMBL/GenBank/DDBJ databases">
        <authorList>
            <person name="Allen C."/>
            <person name="Tagirdzhanova G."/>
        </authorList>
    </citation>
    <scope>NUCLEOTIDE SEQUENCE [LARGE SCALE GENOMIC DNA]</scope>
</reference>
<dbReference type="InterPro" id="IPR002938">
    <property type="entry name" value="FAD-bd"/>
</dbReference>
<comment type="cofactor">
    <cofactor evidence="1">
        <name>FAD</name>
        <dbReference type="ChEBI" id="CHEBI:57692"/>
    </cofactor>
</comment>
<name>A0ABP0BSI4_9PEZI</name>
<keyword evidence="8" id="KW-1185">Reference proteome</keyword>
<dbReference type="InterPro" id="IPR050562">
    <property type="entry name" value="FAD_mOase_fung"/>
</dbReference>
<dbReference type="Gene3D" id="3.50.50.60">
    <property type="entry name" value="FAD/NAD(P)-binding domain"/>
    <property type="match status" value="2"/>
</dbReference>
<evidence type="ECO:0000313" key="7">
    <source>
        <dbReference type="EMBL" id="CAK7222652.1"/>
    </source>
</evidence>
<dbReference type="SUPFAM" id="SSF51905">
    <property type="entry name" value="FAD/NAD(P)-binding domain"/>
    <property type="match status" value="1"/>
</dbReference>
<evidence type="ECO:0000256" key="5">
    <source>
        <dbReference type="ARBA" id="ARBA00023002"/>
    </source>
</evidence>
<sequence>MAETSNPNFRAIIVGGGPVGLCLAHAFTLAGIDYVLLERRETPVEPSGFGLALWPHGVRILDQLGLLEEGREMCLLMKDKYNLWPDGSEIGHSSLYEKIEQKVHCDDGNIVEGSIAVGCDGVHSRVRGIMRDLRLKSSGKMLDGETPMAAQYQLLAGYLPRILHMQPGRIWEVRDSGMSFQIFMLEREGWFLVYKRLPEPLPQYTKYTDDDAKAFAEDIMDHPVGQDMKFRDLWALRKWTRLVNLEEGFVQHWHQDRIVLVGDSVHKMTPNAGLGLNQGWQGVVALTNILRALLSTNSEPDTKALTRAFEAYKNKTEKMAKDSAFLSKLYSRITSWHNVAYKLADYVGPYVGGDPVTFRLLASPIVKRGLILDSIPEPGYKEGHIQWDNQPYREEDE</sequence>
<comment type="similarity">
    <text evidence="2">Belongs to the paxM FAD-dependent monooxygenase family.</text>
</comment>
<dbReference type="Pfam" id="PF01494">
    <property type="entry name" value="FAD_binding_3"/>
    <property type="match status" value="2"/>
</dbReference>
<evidence type="ECO:0000256" key="2">
    <source>
        <dbReference type="ARBA" id="ARBA00007992"/>
    </source>
</evidence>
<dbReference type="PANTHER" id="PTHR47356">
    <property type="entry name" value="FAD-DEPENDENT MONOOXYGENASE ASQG-RELATED"/>
    <property type="match status" value="1"/>
</dbReference>
<evidence type="ECO:0000256" key="4">
    <source>
        <dbReference type="ARBA" id="ARBA00022827"/>
    </source>
</evidence>
<feature type="domain" description="FAD-binding" evidence="6">
    <location>
        <begin position="11"/>
        <end position="72"/>
    </location>
</feature>
<dbReference type="InterPro" id="IPR036188">
    <property type="entry name" value="FAD/NAD-bd_sf"/>
</dbReference>
<keyword evidence="4" id="KW-0274">FAD</keyword>
<protein>
    <recommendedName>
        <fullName evidence="6">FAD-binding domain-containing protein</fullName>
    </recommendedName>
</protein>
<evidence type="ECO:0000256" key="3">
    <source>
        <dbReference type="ARBA" id="ARBA00022630"/>
    </source>
</evidence>
<evidence type="ECO:0000313" key="8">
    <source>
        <dbReference type="Proteomes" id="UP001642482"/>
    </source>
</evidence>
<evidence type="ECO:0000259" key="6">
    <source>
        <dbReference type="Pfam" id="PF01494"/>
    </source>
</evidence>
<dbReference type="PANTHER" id="PTHR47356:SF2">
    <property type="entry name" value="FAD-BINDING DOMAIN-CONTAINING PROTEIN-RELATED"/>
    <property type="match status" value="1"/>
</dbReference>
<proteinExistence type="inferred from homology"/>
<accession>A0ABP0BSI4</accession>
<dbReference type="PRINTS" id="PR00420">
    <property type="entry name" value="RNGMNOXGNASE"/>
</dbReference>
<gene>
    <name evidence="7" type="ORF">SEUCBS140593_004974</name>
</gene>